<keyword evidence="8 10" id="KW-1133">Transmembrane helix</keyword>
<evidence type="ECO:0000256" key="4">
    <source>
        <dbReference type="ARBA" id="ARBA00022692"/>
    </source>
</evidence>
<dbReference type="InterPro" id="IPR044857">
    <property type="entry name" value="T7SS_EccB_R1"/>
</dbReference>
<evidence type="ECO:0000256" key="2">
    <source>
        <dbReference type="ARBA" id="ARBA00008149"/>
    </source>
</evidence>
<dbReference type="Proteomes" id="UP000244928">
    <property type="component" value="Chromosome"/>
</dbReference>
<dbReference type="InterPro" id="IPR007795">
    <property type="entry name" value="T7SS_EccB"/>
</dbReference>
<dbReference type="KEGG" id="dlu:A6035_11285"/>
<dbReference type="NCBIfam" id="TIGR03919">
    <property type="entry name" value="T7SS_EccB"/>
    <property type="match status" value="1"/>
</dbReference>
<feature type="transmembrane region" description="Helical" evidence="10">
    <location>
        <begin position="41"/>
        <end position="64"/>
    </location>
</feature>
<name>A0A2S1R8Q3_9ACTN</name>
<dbReference type="PANTHER" id="PTHR40765:SF2">
    <property type="entry name" value="ESX-2 SECRETION SYSTEM ATPASE ECCB2"/>
    <property type="match status" value="1"/>
</dbReference>
<comment type="similarity">
    <text evidence="2">Belongs to the EccB family.</text>
</comment>
<dbReference type="EMBL" id="CP015449">
    <property type="protein sequence ID" value="AWH92653.1"/>
    <property type="molecule type" value="Genomic_DNA"/>
</dbReference>
<reference evidence="11 12" key="1">
    <citation type="submission" date="2016-04" db="EMBL/GenBank/DDBJ databases">
        <title>Complete genome sequence of Dietzia lutea YIM 80766T, a strain isolated from desert soil in Egypt.</title>
        <authorList>
            <person name="Zhao J."/>
            <person name="Hu B."/>
            <person name="Geng S."/>
            <person name="Nie Y."/>
            <person name="Tang Y."/>
        </authorList>
    </citation>
    <scope>NUCLEOTIDE SEQUENCE [LARGE SCALE GENOMIC DNA]</scope>
    <source>
        <strain evidence="11 12">YIM 80766</strain>
    </source>
</reference>
<evidence type="ECO:0000256" key="7">
    <source>
        <dbReference type="ARBA" id="ARBA00022840"/>
    </source>
</evidence>
<keyword evidence="4 10" id="KW-0812">Transmembrane</keyword>
<dbReference type="Pfam" id="PF05108">
    <property type="entry name" value="T7SS_ESX1_EccB"/>
    <property type="match status" value="1"/>
</dbReference>
<keyword evidence="9 10" id="KW-0472">Membrane</keyword>
<evidence type="ECO:0000256" key="1">
    <source>
        <dbReference type="ARBA" id="ARBA00004162"/>
    </source>
</evidence>
<dbReference type="AlphaFoldDB" id="A0A2S1R8Q3"/>
<dbReference type="Gene3D" id="2.40.50.910">
    <property type="entry name" value="Type VII secretion system EccB, repeat 3 domain"/>
    <property type="match status" value="1"/>
</dbReference>
<evidence type="ECO:0000256" key="10">
    <source>
        <dbReference type="SAM" id="Phobius"/>
    </source>
</evidence>
<keyword evidence="7" id="KW-0067">ATP-binding</keyword>
<organism evidence="11 12">
    <name type="scientific">Dietzia lutea</name>
    <dbReference type="NCBI Taxonomy" id="546160"/>
    <lineage>
        <taxon>Bacteria</taxon>
        <taxon>Bacillati</taxon>
        <taxon>Actinomycetota</taxon>
        <taxon>Actinomycetes</taxon>
        <taxon>Mycobacteriales</taxon>
        <taxon>Dietziaceae</taxon>
        <taxon>Dietzia</taxon>
    </lineage>
</organism>
<keyword evidence="5" id="KW-0547">Nucleotide-binding</keyword>
<dbReference type="GO" id="GO:0005524">
    <property type="term" value="F:ATP binding"/>
    <property type="evidence" value="ECO:0007669"/>
    <property type="project" value="UniProtKB-KW"/>
</dbReference>
<dbReference type="GO" id="GO:0005576">
    <property type="term" value="C:extracellular region"/>
    <property type="evidence" value="ECO:0007669"/>
    <property type="project" value="TreeGrafter"/>
</dbReference>
<keyword evidence="6" id="KW-0378">Hydrolase</keyword>
<dbReference type="InterPro" id="IPR042485">
    <property type="entry name" value="T7SS_EccB_R3"/>
</dbReference>
<dbReference type="GO" id="GO:0016787">
    <property type="term" value="F:hydrolase activity"/>
    <property type="evidence" value="ECO:0007669"/>
    <property type="project" value="UniProtKB-KW"/>
</dbReference>
<gene>
    <name evidence="11" type="ORF">A6035_11285</name>
</gene>
<evidence type="ECO:0000256" key="9">
    <source>
        <dbReference type="ARBA" id="ARBA00023136"/>
    </source>
</evidence>
<dbReference type="GO" id="GO:0005886">
    <property type="term" value="C:plasma membrane"/>
    <property type="evidence" value="ECO:0007669"/>
    <property type="project" value="UniProtKB-SubCell"/>
</dbReference>
<dbReference type="PANTHER" id="PTHR40765">
    <property type="entry name" value="ESX-2 SECRETION SYSTEM ATPASE ECCB2"/>
    <property type="match status" value="1"/>
</dbReference>
<evidence type="ECO:0000256" key="6">
    <source>
        <dbReference type="ARBA" id="ARBA00022801"/>
    </source>
</evidence>
<keyword evidence="12" id="KW-1185">Reference proteome</keyword>
<evidence type="ECO:0000256" key="5">
    <source>
        <dbReference type="ARBA" id="ARBA00022741"/>
    </source>
</evidence>
<accession>A0A2S1R8Q3</accession>
<keyword evidence="3" id="KW-1003">Cell membrane</keyword>
<evidence type="ECO:0000313" key="12">
    <source>
        <dbReference type="Proteomes" id="UP000244928"/>
    </source>
</evidence>
<protein>
    <submittedName>
        <fullName evidence="11">Type VII secretion protein EccB</fullName>
    </submittedName>
</protein>
<proteinExistence type="inferred from homology"/>
<sequence length="484" mass="48872">MPLKPTTRAQVDGHRFLARRARHAVVSQDVRMLHDPLRRQSTGLTVGVVAAVLGVAGAAVLALLDPAPDVGSTTIMVGRDSGQMYVRAGQTVHPVLNLASARLVLGEPAEPRTVRDDDLAGTPRGGLLGIPGAPSALPGHRDAEAAAAVSWTVCDEVADADRGRPRVTGTSIVAREDADVGAAPGRETGPDEIVLADQDGTGWLLRDGTRARIDLGDGDLLEILGLGGVDPRPVTAALVDPLPEVDPVRRPVIEMAGEPVDYGLDGLRIGQVFTVETATGTRTHVALADGVQEVGPVLADVIRSTATVGAVAQVPPDRMAVPRSVALDVEAYPGERPTVLETSASPVLCVRDAGGPGPAARRVSLVAGAPAPGPGEARAVAGADGGGPAVDAVGVPGGGLLVAATGRGTTTRSAVTTIVADTGVRFDVPDAPTAAVLGLGGAPVPVDTAILDRLPAGPRLDRGSALVARDGSDLALAGQDDTTG</sequence>
<dbReference type="RefSeq" id="WP_108847883.1">
    <property type="nucleotide sequence ID" value="NZ_CP015449.1"/>
</dbReference>
<evidence type="ECO:0000256" key="8">
    <source>
        <dbReference type="ARBA" id="ARBA00022989"/>
    </source>
</evidence>
<comment type="subcellular location">
    <subcellularLocation>
        <location evidence="1">Cell membrane</location>
        <topology evidence="1">Single-pass membrane protein</topology>
    </subcellularLocation>
</comment>
<dbReference type="Gene3D" id="3.30.2390.20">
    <property type="entry name" value="Type VII secretion system EccB, repeat 1 domain"/>
    <property type="match status" value="1"/>
</dbReference>
<evidence type="ECO:0000256" key="3">
    <source>
        <dbReference type="ARBA" id="ARBA00022475"/>
    </source>
</evidence>
<evidence type="ECO:0000313" key="11">
    <source>
        <dbReference type="EMBL" id="AWH92653.1"/>
    </source>
</evidence>